<dbReference type="SUPFAM" id="SSF53474">
    <property type="entry name" value="alpha/beta-Hydrolases"/>
    <property type="match status" value="1"/>
</dbReference>
<dbReference type="Gene3D" id="3.40.50.1820">
    <property type="entry name" value="alpha/beta hydrolase"/>
    <property type="match status" value="1"/>
</dbReference>
<dbReference type="Proteomes" id="UP001379533">
    <property type="component" value="Chromosome"/>
</dbReference>
<gene>
    <name evidence="3" type="ORF">LZC95_05860</name>
</gene>
<dbReference type="PANTHER" id="PTHR12277">
    <property type="entry name" value="ALPHA/BETA HYDROLASE DOMAIN-CONTAINING PROTEIN"/>
    <property type="match status" value="1"/>
</dbReference>
<accession>A0ABZ2KCE3</accession>
<dbReference type="Pfam" id="PF12697">
    <property type="entry name" value="Abhydrolase_6"/>
    <property type="match status" value="1"/>
</dbReference>
<evidence type="ECO:0000313" key="4">
    <source>
        <dbReference type="Proteomes" id="UP001379533"/>
    </source>
</evidence>
<protein>
    <submittedName>
        <fullName evidence="3">Alpha/beta fold hydrolase</fullName>
    </submittedName>
</protein>
<proteinExistence type="predicted"/>
<dbReference type="InterPro" id="IPR029058">
    <property type="entry name" value="AB_hydrolase_fold"/>
</dbReference>
<dbReference type="EMBL" id="CP089982">
    <property type="protein sequence ID" value="WXA96361.1"/>
    <property type="molecule type" value="Genomic_DNA"/>
</dbReference>
<evidence type="ECO:0000313" key="3">
    <source>
        <dbReference type="EMBL" id="WXA96361.1"/>
    </source>
</evidence>
<evidence type="ECO:0000259" key="2">
    <source>
        <dbReference type="Pfam" id="PF12697"/>
    </source>
</evidence>
<dbReference type="RefSeq" id="WP_394846976.1">
    <property type="nucleotide sequence ID" value="NZ_CP089982.1"/>
</dbReference>
<keyword evidence="1" id="KW-0812">Transmembrane</keyword>
<keyword evidence="4" id="KW-1185">Reference proteome</keyword>
<name>A0ABZ2KCE3_9BACT</name>
<feature type="domain" description="AB hydrolase-1" evidence="2">
    <location>
        <begin position="74"/>
        <end position="189"/>
    </location>
</feature>
<evidence type="ECO:0000256" key="1">
    <source>
        <dbReference type="SAM" id="Phobius"/>
    </source>
</evidence>
<dbReference type="GO" id="GO:0016787">
    <property type="term" value="F:hydrolase activity"/>
    <property type="evidence" value="ECO:0007669"/>
    <property type="project" value="UniProtKB-KW"/>
</dbReference>
<keyword evidence="1" id="KW-1133">Transmembrane helix</keyword>
<dbReference type="InterPro" id="IPR000073">
    <property type="entry name" value="AB_hydrolase_1"/>
</dbReference>
<keyword evidence="3" id="KW-0378">Hydrolase</keyword>
<keyword evidence="1" id="KW-0472">Membrane</keyword>
<sequence>MGLGKIVRFAVGAVGVVYAAAAALAFAKQRAILFPAGAPRDVVMPEGQLVRISAEGREVFALHAPAKDADAPTLVFFHGNGEQLADLPVILRLFATYRLGAYAIEYPGYGLAHAQSVSEAAVYEAAEAGLVHLEKELGIPRERIVLVGQSIGSGAATEMARRGHGSKLVLLSPYTSIAEMARVVLPMFPGSLMVRDRFDNASKAPGIDIPVLILHGTADELIPVTMGKKLATLFPQAQLALVEGGHHGDLFFRNDDFVPATIARFATFPATPQNAGR</sequence>
<organism evidence="3 4">
    <name type="scientific">Pendulispora brunnea</name>
    <dbReference type="NCBI Taxonomy" id="2905690"/>
    <lineage>
        <taxon>Bacteria</taxon>
        <taxon>Pseudomonadati</taxon>
        <taxon>Myxococcota</taxon>
        <taxon>Myxococcia</taxon>
        <taxon>Myxococcales</taxon>
        <taxon>Sorangiineae</taxon>
        <taxon>Pendulisporaceae</taxon>
        <taxon>Pendulispora</taxon>
    </lineage>
</organism>
<feature type="transmembrane region" description="Helical" evidence="1">
    <location>
        <begin position="6"/>
        <end position="27"/>
    </location>
</feature>
<reference evidence="3 4" key="1">
    <citation type="submission" date="2021-12" db="EMBL/GenBank/DDBJ databases">
        <title>Discovery of the Pendulisporaceae a myxobacterial family with distinct sporulation behavior and unique specialized metabolism.</title>
        <authorList>
            <person name="Garcia R."/>
            <person name="Popoff A."/>
            <person name="Bader C.D."/>
            <person name="Loehr J."/>
            <person name="Walesch S."/>
            <person name="Walt C."/>
            <person name="Boldt J."/>
            <person name="Bunk B."/>
            <person name="Haeckl F.J.F.P.J."/>
            <person name="Gunesch A.P."/>
            <person name="Birkelbach J."/>
            <person name="Nuebel U."/>
            <person name="Pietschmann T."/>
            <person name="Bach T."/>
            <person name="Mueller R."/>
        </authorList>
    </citation>
    <scope>NUCLEOTIDE SEQUENCE [LARGE SCALE GENOMIC DNA]</scope>
    <source>
        <strain evidence="3 4">MSr12523</strain>
    </source>
</reference>